<dbReference type="InterPro" id="IPR002049">
    <property type="entry name" value="LE_dom"/>
</dbReference>
<dbReference type="PRINTS" id="PR00011">
    <property type="entry name" value="EGFLAMININ"/>
</dbReference>
<gene>
    <name evidence="3" type="ORF">CSSPJE1EN1_LOCUS27308</name>
</gene>
<dbReference type="Gene3D" id="2.170.300.10">
    <property type="entry name" value="Tie2 ligand-binding domain superfamily"/>
    <property type="match status" value="1"/>
</dbReference>
<dbReference type="SMART" id="SM00180">
    <property type="entry name" value="EGF_Lam"/>
    <property type="match status" value="3"/>
</dbReference>
<dbReference type="Gene3D" id="2.10.25.10">
    <property type="entry name" value="Laminin"/>
    <property type="match status" value="2"/>
</dbReference>
<dbReference type="EMBL" id="CAXAQS010000524">
    <property type="protein sequence ID" value="CAK9251930.1"/>
    <property type="molecule type" value="Genomic_DNA"/>
</dbReference>
<dbReference type="Proteomes" id="UP001497444">
    <property type="component" value="Unassembled WGS sequence"/>
</dbReference>
<feature type="non-terminal residue" evidence="3">
    <location>
        <position position="168"/>
    </location>
</feature>
<feature type="non-terminal residue" evidence="3">
    <location>
        <position position="1"/>
    </location>
</feature>
<dbReference type="SUPFAM" id="SSF57196">
    <property type="entry name" value="EGF/Laminin"/>
    <property type="match status" value="3"/>
</dbReference>
<evidence type="ECO:0000313" key="4">
    <source>
        <dbReference type="Proteomes" id="UP001497444"/>
    </source>
</evidence>
<dbReference type="PANTHER" id="PTHR10574">
    <property type="entry name" value="NETRIN/LAMININ-RELATED"/>
    <property type="match status" value="1"/>
</dbReference>
<feature type="domain" description="Laminin EGF-like" evidence="2">
    <location>
        <begin position="1"/>
        <end position="63"/>
    </location>
</feature>
<sequence length="168" mass="18544">CNCNNHATRCHFDPAVYEATGKESGGVCDECQHNTMGRNCEQCKPYFYRDPGRRIEDQYVCQRCKACDCDLGGSYDGSCDIASGQCNCRPHVTGRRCDTPDQSYFVPYLDYIVYNAELAKACNCDPTGSMSTVCNNLGGSCQCKANIDGRQCDRCKTGYYGFGPEGCK</sequence>
<feature type="domain" description="Laminin EGF-like" evidence="2">
    <location>
        <begin position="122"/>
        <end position="168"/>
    </location>
</feature>
<evidence type="ECO:0000313" key="3">
    <source>
        <dbReference type="EMBL" id="CAK9251930.1"/>
    </source>
</evidence>
<dbReference type="PROSITE" id="PS50027">
    <property type="entry name" value="EGF_LAM_2"/>
    <property type="match status" value="2"/>
</dbReference>
<dbReference type="PROSITE" id="PS01248">
    <property type="entry name" value="EGF_LAM_1"/>
    <property type="match status" value="2"/>
</dbReference>
<keyword evidence="4" id="KW-1185">Reference proteome</keyword>
<evidence type="ECO:0000256" key="1">
    <source>
        <dbReference type="ARBA" id="ARBA00023157"/>
    </source>
</evidence>
<protein>
    <recommendedName>
        <fullName evidence="2">Laminin EGF-like domain-containing protein</fullName>
    </recommendedName>
</protein>
<keyword evidence="1" id="KW-1015">Disulfide bond</keyword>
<name>A0ABP0VBV6_9BRYO</name>
<dbReference type="CDD" id="cd00055">
    <property type="entry name" value="EGF_Lam"/>
    <property type="match status" value="3"/>
</dbReference>
<proteinExistence type="predicted"/>
<dbReference type="InterPro" id="IPR050440">
    <property type="entry name" value="Laminin/Netrin_ECM"/>
</dbReference>
<dbReference type="PANTHER" id="PTHR10574:SF375">
    <property type="entry name" value="LAMININ SUBUNIT BETA-1"/>
    <property type="match status" value="1"/>
</dbReference>
<organism evidence="3 4">
    <name type="scientific">Sphagnum jensenii</name>
    <dbReference type="NCBI Taxonomy" id="128206"/>
    <lineage>
        <taxon>Eukaryota</taxon>
        <taxon>Viridiplantae</taxon>
        <taxon>Streptophyta</taxon>
        <taxon>Embryophyta</taxon>
        <taxon>Bryophyta</taxon>
        <taxon>Sphagnophytina</taxon>
        <taxon>Sphagnopsida</taxon>
        <taxon>Sphagnales</taxon>
        <taxon>Sphagnaceae</taxon>
        <taxon>Sphagnum</taxon>
    </lineage>
</organism>
<evidence type="ECO:0000259" key="2">
    <source>
        <dbReference type="PROSITE" id="PS50027"/>
    </source>
</evidence>
<comment type="caution">
    <text evidence="3">The sequence shown here is derived from an EMBL/GenBank/DDBJ whole genome shotgun (WGS) entry which is preliminary data.</text>
</comment>
<reference evidence="3" key="1">
    <citation type="submission" date="2024-02" db="EMBL/GenBank/DDBJ databases">
        <authorList>
            <consortium name="ELIXIR-Norway"/>
            <consortium name="Elixir Norway"/>
        </authorList>
    </citation>
    <scope>NUCLEOTIDE SEQUENCE</scope>
</reference>
<accession>A0ABP0VBV6</accession>
<dbReference type="Pfam" id="PF00053">
    <property type="entry name" value="EGF_laminin"/>
    <property type="match status" value="3"/>
</dbReference>